<dbReference type="RefSeq" id="WP_343920527.1">
    <property type="nucleotide sequence ID" value="NZ_BAAAJT010000002.1"/>
</dbReference>
<dbReference type="EMBL" id="JBHUGD010000003">
    <property type="protein sequence ID" value="MFD1948456.1"/>
    <property type="molecule type" value="Genomic_DNA"/>
</dbReference>
<dbReference type="InterPro" id="IPR003778">
    <property type="entry name" value="CT_A_B"/>
</dbReference>
<evidence type="ECO:0000256" key="3">
    <source>
        <dbReference type="ARBA" id="ARBA00022840"/>
    </source>
</evidence>
<protein>
    <submittedName>
        <fullName evidence="5">Biotin-dependent carboxyltransferase family protein</fullName>
    </submittedName>
</protein>
<dbReference type="NCBIfam" id="TIGR00724">
    <property type="entry name" value="urea_amlyse_rel"/>
    <property type="match status" value="1"/>
</dbReference>
<name>A0ABW4TRD9_9ACTN</name>
<evidence type="ECO:0000313" key="5">
    <source>
        <dbReference type="EMBL" id="MFD1948456.1"/>
    </source>
</evidence>
<organism evidence="5 6">
    <name type="scientific">Nocardioides aestuarii</name>
    <dbReference type="NCBI Taxonomy" id="252231"/>
    <lineage>
        <taxon>Bacteria</taxon>
        <taxon>Bacillati</taxon>
        <taxon>Actinomycetota</taxon>
        <taxon>Actinomycetes</taxon>
        <taxon>Propionibacteriales</taxon>
        <taxon>Nocardioidaceae</taxon>
        <taxon>Nocardioides</taxon>
    </lineage>
</organism>
<dbReference type="PANTHER" id="PTHR43309:SF3">
    <property type="entry name" value="5-OXOPROLINASE SUBUNIT C"/>
    <property type="match status" value="1"/>
</dbReference>
<dbReference type="InterPro" id="IPR029000">
    <property type="entry name" value="Cyclophilin-like_dom_sf"/>
</dbReference>
<dbReference type="InterPro" id="IPR052708">
    <property type="entry name" value="PxpC"/>
</dbReference>
<comment type="caution">
    <text evidence="5">The sequence shown here is derived from an EMBL/GenBank/DDBJ whole genome shotgun (WGS) entry which is preliminary data.</text>
</comment>
<dbReference type="PANTHER" id="PTHR43309">
    <property type="entry name" value="5-OXOPROLINASE SUBUNIT C"/>
    <property type="match status" value="1"/>
</dbReference>
<accession>A0ABW4TRD9</accession>
<evidence type="ECO:0000259" key="4">
    <source>
        <dbReference type="SMART" id="SM00797"/>
    </source>
</evidence>
<keyword evidence="2" id="KW-0378">Hydrolase</keyword>
<dbReference type="Gene3D" id="2.40.100.10">
    <property type="entry name" value="Cyclophilin-like"/>
    <property type="match status" value="1"/>
</dbReference>
<sequence>MRALTVRATGPLALVEDLGRPGRAGIGVARSGAADRASLRLGNRAVGNDEGAAAIEVTFGGLALEVGDEGLCLCVTGAPVDVTVDGRGAGSHAVLQVAAGSRVALGTPRAGLRSYVAVRGGIDVPEVLGARSRDVMAGLGPEPLAEGDALPVGAPVGDLPGVDHLPWPDLDEPVVLRAVRGPRADWVEDVDLLTSTAWQATDRSNRVGTRLAGSSLRHSRDDQLPSEGAWRGAVQVPPSGEPVLFLADHPVTGGYPVVAVVVDEDVDRAAQVRPGQEVRFRWVGAP</sequence>
<feature type="domain" description="Carboxyltransferase" evidence="4">
    <location>
        <begin position="25"/>
        <end position="285"/>
    </location>
</feature>
<dbReference type="Proteomes" id="UP001597351">
    <property type="component" value="Unassembled WGS sequence"/>
</dbReference>
<dbReference type="SMART" id="SM00797">
    <property type="entry name" value="AHS2"/>
    <property type="match status" value="1"/>
</dbReference>
<dbReference type="Pfam" id="PF02626">
    <property type="entry name" value="CT_A_B"/>
    <property type="match status" value="1"/>
</dbReference>
<keyword evidence="3" id="KW-0067">ATP-binding</keyword>
<proteinExistence type="predicted"/>
<dbReference type="SUPFAM" id="SSF50891">
    <property type="entry name" value="Cyclophilin-like"/>
    <property type="match status" value="1"/>
</dbReference>
<keyword evidence="6" id="KW-1185">Reference proteome</keyword>
<gene>
    <name evidence="5" type="ORF">ACFSDE_16755</name>
</gene>
<evidence type="ECO:0000256" key="1">
    <source>
        <dbReference type="ARBA" id="ARBA00022741"/>
    </source>
</evidence>
<evidence type="ECO:0000256" key="2">
    <source>
        <dbReference type="ARBA" id="ARBA00022801"/>
    </source>
</evidence>
<reference evidence="6" key="1">
    <citation type="journal article" date="2019" name="Int. J. Syst. Evol. Microbiol.">
        <title>The Global Catalogue of Microorganisms (GCM) 10K type strain sequencing project: providing services to taxonomists for standard genome sequencing and annotation.</title>
        <authorList>
            <consortium name="The Broad Institute Genomics Platform"/>
            <consortium name="The Broad Institute Genome Sequencing Center for Infectious Disease"/>
            <person name="Wu L."/>
            <person name="Ma J."/>
        </authorList>
    </citation>
    <scope>NUCLEOTIDE SEQUENCE [LARGE SCALE GENOMIC DNA]</scope>
    <source>
        <strain evidence="6">CGMCC 1.12477</strain>
    </source>
</reference>
<keyword evidence="1" id="KW-0547">Nucleotide-binding</keyword>
<evidence type="ECO:0000313" key="6">
    <source>
        <dbReference type="Proteomes" id="UP001597351"/>
    </source>
</evidence>